<feature type="region of interest" description="Disordered" evidence="1">
    <location>
        <begin position="73"/>
        <end position="166"/>
    </location>
</feature>
<dbReference type="AlphaFoldDB" id="A0A7S4S8H9"/>
<keyword evidence="2" id="KW-0812">Transmembrane</keyword>
<sequence length="428" mass="48227">MDSPSIQIILKQIDNAMLNIAEKEFCATKFVVLDTKLKELKNYVISCKGLPSFKVSILLTLCTFIRAISKRKTSRNGANAIPGPTRKTKPFEGKDRRNSLEGINSPSTTEATNSPPKKKKKLLIAMISKKMKTKKAKGQNKRDAHEDILPPSPTEVITSSPKKEKKSLMAKISKNMKKIKRRSRVRNGGEHLLPDETGTAGSSAVVDAVHPVGSSEMNNRLNESGQSSSKGGKGIDAARFRQVVSIIDILTSENPTYNYSVMVLREIDFILLDLKREEVSKGWFIRMFGKESKLLRLLKPTVKEQWQPILFWVRLLLLPIVIPLVCFAYTKFHRGEIVATLFMCLLDASMIVLPRNKDPSQQIVVDSVLILSLWLMVKHFILAAFAFFTLLFFSDVPCKQIAYFIVMMTEKISLMIGRKSRVNERVPT</sequence>
<reference evidence="3" key="1">
    <citation type="submission" date="2021-01" db="EMBL/GenBank/DDBJ databases">
        <authorList>
            <person name="Corre E."/>
            <person name="Pelletier E."/>
            <person name="Niang G."/>
            <person name="Scheremetjew M."/>
            <person name="Finn R."/>
            <person name="Kale V."/>
            <person name="Holt S."/>
            <person name="Cochrane G."/>
            <person name="Meng A."/>
            <person name="Brown T."/>
            <person name="Cohen L."/>
        </authorList>
    </citation>
    <scope>NUCLEOTIDE SEQUENCE</scope>
    <source>
        <strain evidence="3">GSO104</strain>
    </source>
</reference>
<organism evidence="3">
    <name type="scientific">Ditylum brightwellii</name>
    <dbReference type="NCBI Taxonomy" id="49249"/>
    <lineage>
        <taxon>Eukaryota</taxon>
        <taxon>Sar</taxon>
        <taxon>Stramenopiles</taxon>
        <taxon>Ochrophyta</taxon>
        <taxon>Bacillariophyta</taxon>
        <taxon>Mediophyceae</taxon>
        <taxon>Lithodesmiophycidae</taxon>
        <taxon>Lithodesmiales</taxon>
        <taxon>Lithodesmiaceae</taxon>
        <taxon>Ditylum</taxon>
    </lineage>
</organism>
<protein>
    <submittedName>
        <fullName evidence="3">Uncharacterized protein</fullName>
    </submittedName>
</protein>
<evidence type="ECO:0000313" key="3">
    <source>
        <dbReference type="EMBL" id="CAE4637852.1"/>
    </source>
</evidence>
<feature type="compositionally biased region" description="Basic and acidic residues" evidence="1">
    <location>
        <begin position="89"/>
        <end position="99"/>
    </location>
</feature>
<dbReference type="EMBL" id="HBNS01039854">
    <property type="protein sequence ID" value="CAE4637852.1"/>
    <property type="molecule type" value="Transcribed_RNA"/>
</dbReference>
<keyword evidence="2" id="KW-1133">Transmembrane helix</keyword>
<evidence type="ECO:0000256" key="2">
    <source>
        <dbReference type="SAM" id="Phobius"/>
    </source>
</evidence>
<feature type="transmembrane region" description="Helical" evidence="2">
    <location>
        <begin position="309"/>
        <end position="330"/>
    </location>
</feature>
<evidence type="ECO:0000256" key="1">
    <source>
        <dbReference type="SAM" id="MobiDB-lite"/>
    </source>
</evidence>
<keyword evidence="2" id="KW-0472">Membrane</keyword>
<accession>A0A7S4S8H9</accession>
<name>A0A7S4S8H9_9STRA</name>
<feature type="transmembrane region" description="Helical" evidence="2">
    <location>
        <begin position="337"/>
        <end position="353"/>
    </location>
</feature>
<feature type="compositionally biased region" description="Polar residues" evidence="1">
    <location>
        <begin position="101"/>
        <end position="115"/>
    </location>
</feature>
<feature type="transmembrane region" description="Helical" evidence="2">
    <location>
        <begin position="373"/>
        <end position="393"/>
    </location>
</feature>
<gene>
    <name evidence="3" type="ORF">DBRI00130_LOCUS31044</name>
</gene>
<feature type="region of interest" description="Disordered" evidence="1">
    <location>
        <begin position="214"/>
        <end position="233"/>
    </location>
</feature>
<proteinExistence type="predicted"/>
<feature type="compositionally biased region" description="Basic residues" evidence="1">
    <location>
        <begin position="129"/>
        <end position="139"/>
    </location>
</feature>